<dbReference type="AlphaFoldDB" id="A0A4Y2L4V9"/>
<evidence type="ECO:0000313" key="2">
    <source>
        <dbReference type="EMBL" id="GBN08656.1"/>
    </source>
</evidence>
<reference evidence="2 3" key="1">
    <citation type="journal article" date="2019" name="Sci. Rep.">
        <title>Orb-weaving spider Araneus ventricosus genome elucidates the spidroin gene catalogue.</title>
        <authorList>
            <person name="Kono N."/>
            <person name="Nakamura H."/>
            <person name="Ohtoshi R."/>
            <person name="Moran D.A.P."/>
            <person name="Shinohara A."/>
            <person name="Yoshida Y."/>
            <person name="Fujiwara M."/>
            <person name="Mori M."/>
            <person name="Tomita M."/>
            <person name="Arakawa K."/>
        </authorList>
    </citation>
    <scope>NUCLEOTIDE SEQUENCE [LARGE SCALE GENOMIC DNA]</scope>
</reference>
<dbReference type="EMBL" id="BGPR01197458">
    <property type="protein sequence ID" value="GBN08656.1"/>
    <property type="molecule type" value="Genomic_DNA"/>
</dbReference>
<accession>A0A4Y2L4V9</accession>
<dbReference type="Proteomes" id="UP000499080">
    <property type="component" value="Unassembled WGS sequence"/>
</dbReference>
<protein>
    <submittedName>
        <fullName evidence="2">Uncharacterized protein</fullName>
    </submittedName>
</protein>
<evidence type="ECO:0000313" key="3">
    <source>
        <dbReference type="Proteomes" id="UP000499080"/>
    </source>
</evidence>
<feature type="region of interest" description="Disordered" evidence="1">
    <location>
        <begin position="1"/>
        <end position="29"/>
    </location>
</feature>
<proteinExistence type="predicted"/>
<evidence type="ECO:0000256" key="1">
    <source>
        <dbReference type="SAM" id="MobiDB-lite"/>
    </source>
</evidence>
<organism evidence="2 3">
    <name type="scientific">Araneus ventricosus</name>
    <name type="common">Orbweaver spider</name>
    <name type="synonym">Epeira ventricosa</name>
    <dbReference type="NCBI Taxonomy" id="182803"/>
    <lineage>
        <taxon>Eukaryota</taxon>
        <taxon>Metazoa</taxon>
        <taxon>Ecdysozoa</taxon>
        <taxon>Arthropoda</taxon>
        <taxon>Chelicerata</taxon>
        <taxon>Arachnida</taxon>
        <taxon>Araneae</taxon>
        <taxon>Araneomorphae</taxon>
        <taxon>Entelegynae</taxon>
        <taxon>Araneoidea</taxon>
        <taxon>Araneidae</taxon>
        <taxon>Araneus</taxon>
    </lineage>
</organism>
<feature type="compositionally biased region" description="Polar residues" evidence="1">
    <location>
        <begin position="15"/>
        <end position="29"/>
    </location>
</feature>
<name>A0A4Y2L4V9_ARAVE</name>
<keyword evidence="3" id="KW-1185">Reference proteome</keyword>
<comment type="caution">
    <text evidence="2">The sequence shown here is derived from an EMBL/GenBank/DDBJ whole genome shotgun (WGS) entry which is preliminary data.</text>
</comment>
<gene>
    <name evidence="2" type="ORF">AVEN_82318_1</name>
</gene>
<sequence>MMKREDGQRFVVGETVSSPDKSSNLNLSATPRRAGSKVFLSWNSGRKNGRSFSDSKRFDSESRFEIEFSCSRILKAALSLRRCSCSGLVP</sequence>